<reference evidence="5" key="2">
    <citation type="submission" date="2018-11" db="EMBL/GenBank/DDBJ databases">
        <title>Proposal to divide the Flavobacteriaceae and reorganize its genera based on Amino Acid Identity values calculated from whole genome sequences.</title>
        <authorList>
            <person name="Nicholson A.C."/>
            <person name="Gulvik C.A."/>
            <person name="Whitney A.M."/>
            <person name="Humrighouse B.W."/>
            <person name="Bell M."/>
            <person name="Holmes B."/>
            <person name="Steigerwalt A."/>
            <person name="Villarma A."/>
            <person name="Sheth M."/>
            <person name="Batra D."/>
            <person name="Pryor J."/>
            <person name="Bernardet J.-F."/>
            <person name="Hugo C."/>
            <person name="Kampfer P."/>
            <person name="Newman J."/>
            <person name="Mcquiston J.R."/>
        </authorList>
    </citation>
    <scope>NUCLEOTIDE SEQUENCE [LARGE SCALE GENOMIC DNA]</scope>
    <source>
        <strain evidence="5">G0188</strain>
    </source>
</reference>
<dbReference type="EMBL" id="UFVQ01000003">
    <property type="protein sequence ID" value="STC93772.1"/>
    <property type="molecule type" value="Genomic_DNA"/>
</dbReference>
<feature type="domain" description="HTH araC/xylS-type" evidence="4">
    <location>
        <begin position="152"/>
        <end position="251"/>
    </location>
</feature>
<reference evidence="8" key="3">
    <citation type="submission" date="2018-11" db="EMBL/GenBank/DDBJ databases">
        <title>Proposal to divide the Flavobacteriaceae and reorganize its genera based on Amino Acid Identity values calculated from whole genome sequences.</title>
        <authorList>
            <person name="Nicholson A.C."/>
            <person name="Gulvik C.A."/>
            <person name="Whitney A.M."/>
            <person name="Humrighouse B.W."/>
            <person name="Bell M."/>
            <person name="Holmes B."/>
            <person name="Steigerwalt A.G."/>
            <person name="Villarma A."/>
            <person name="Sheth M."/>
            <person name="Batra D."/>
            <person name="Pryor J."/>
            <person name="Bernardet J.-F."/>
            <person name="Hugo C."/>
            <person name="Kampfer P."/>
            <person name="Newman J."/>
            <person name="McQuiston J.R."/>
        </authorList>
    </citation>
    <scope>NUCLEOTIDE SEQUENCE [LARGE SCALE GENOMIC DNA]</scope>
    <source>
        <strain evidence="8">G0188</strain>
    </source>
</reference>
<keyword evidence="3" id="KW-0804">Transcription</keyword>
<dbReference type="GO" id="GO:0043565">
    <property type="term" value="F:sequence-specific DNA binding"/>
    <property type="evidence" value="ECO:0007669"/>
    <property type="project" value="InterPro"/>
</dbReference>
<dbReference type="PROSITE" id="PS01124">
    <property type="entry name" value="HTH_ARAC_FAMILY_2"/>
    <property type="match status" value="1"/>
</dbReference>
<dbReference type="InterPro" id="IPR050204">
    <property type="entry name" value="AraC_XylS_family_regulators"/>
</dbReference>
<evidence type="ECO:0000256" key="1">
    <source>
        <dbReference type="ARBA" id="ARBA00023015"/>
    </source>
</evidence>
<dbReference type="InterPro" id="IPR018060">
    <property type="entry name" value="HTH_AraC"/>
</dbReference>
<dbReference type="Proteomes" id="UP000273270">
    <property type="component" value="Chromosome"/>
</dbReference>
<proteinExistence type="predicted"/>
<dbReference type="EMBL" id="CP033920">
    <property type="protein sequence ID" value="AZA48994.1"/>
    <property type="molecule type" value="Genomic_DNA"/>
</dbReference>
<dbReference type="SMART" id="SM00342">
    <property type="entry name" value="HTH_ARAC"/>
    <property type="match status" value="1"/>
</dbReference>
<dbReference type="Proteomes" id="UP000255224">
    <property type="component" value="Unassembled WGS sequence"/>
</dbReference>
<dbReference type="PANTHER" id="PTHR46796">
    <property type="entry name" value="HTH-TYPE TRANSCRIPTIONAL ACTIVATOR RHAS-RELATED"/>
    <property type="match status" value="1"/>
</dbReference>
<dbReference type="Gene3D" id="1.10.10.60">
    <property type="entry name" value="Homeodomain-like"/>
    <property type="match status" value="1"/>
</dbReference>
<evidence type="ECO:0000259" key="4">
    <source>
        <dbReference type="PROSITE" id="PS01124"/>
    </source>
</evidence>
<organism evidence="6 7">
    <name type="scientific">Chryseobacterium carnipullorum</name>
    <dbReference type="NCBI Taxonomy" id="1124835"/>
    <lineage>
        <taxon>Bacteria</taxon>
        <taxon>Pseudomonadati</taxon>
        <taxon>Bacteroidota</taxon>
        <taxon>Flavobacteriia</taxon>
        <taxon>Flavobacteriales</taxon>
        <taxon>Weeksellaceae</taxon>
        <taxon>Chryseobacterium group</taxon>
        <taxon>Chryseobacterium</taxon>
    </lineage>
</organism>
<accession>A0A376DQY7</accession>
<evidence type="ECO:0000256" key="3">
    <source>
        <dbReference type="ARBA" id="ARBA00023163"/>
    </source>
</evidence>
<dbReference type="Pfam" id="PF20240">
    <property type="entry name" value="DUF6597"/>
    <property type="match status" value="1"/>
</dbReference>
<accession>A0A3G6M089</accession>
<evidence type="ECO:0000313" key="7">
    <source>
        <dbReference type="Proteomes" id="UP000255224"/>
    </source>
</evidence>
<evidence type="ECO:0000313" key="8">
    <source>
        <dbReference type="Proteomes" id="UP000273270"/>
    </source>
</evidence>
<dbReference type="OrthoDB" id="323290at2"/>
<gene>
    <name evidence="5" type="ORF">EG346_12800</name>
    <name evidence="6" type="ORF">NCTC13533_00994</name>
</gene>
<evidence type="ECO:0000256" key="2">
    <source>
        <dbReference type="ARBA" id="ARBA00023125"/>
    </source>
</evidence>
<evidence type="ECO:0000313" key="6">
    <source>
        <dbReference type="EMBL" id="STC93772.1"/>
    </source>
</evidence>
<dbReference type="GO" id="GO:0003700">
    <property type="term" value="F:DNA-binding transcription factor activity"/>
    <property type="evidence" value="ECO:0007669"/>
    <property type="project" value="InterPro"/>
</dbReference>
<evidence type="ECO:0000313" key="5">
    <source>
        <dbReference type="EMBL" id="AZA48994.1"/>
    </source>
</evidence>
<keyword evidence="2" id="KW-0238">DNA-binding</keyword>
<keyword evidence="8" id="KW-1185">Reference proteome</keyword>
<name>A0A376DQY7_CHRCU</name>
<dbReference type="InterPro" id="IPR046532">
    <property type="entry name" value="DUF6597"/>
</dbReference>
<sequence length="264" mass="31043">MNYQQILPTEPLRKYVRYFWILEDDSLGFSQKTFKIISDGLPGLIFQENEKAFHDKDNQELPQLFLYGQTTRYTEHRAIKNFRNIGVYFEPTALKSIFGVDSNELTNQHISINELVNTNITDQLSDTTSSNQRIELLSSFLIHLAKQRNTENEKVNFATVQLQKGVSLPTIQNELNLSERSLERHFKQHIGISPKLYARINRFQSALESMRQTRFNSLTDITYQNDYFDQSHFIREFHEFAGTNPKHFIRNANEQVANFPEWKI</sequence>
<dbReference type="PANTHER" id="PTHR46796:SF13">
    <property type="entry name" value="HTH-TYPE TRANSCRIPTIONAL ACTIVATOR RHAS"/>
    <property type="match status" value="1"/>
</dbReference>
<dbReference type="Pfam" id="PF12833">
    <property type="entry name" value="HTH_18"/>
    <property type="match status" value="1"/>
</dbReference>
<keyword evidence="1" id="KW-0805">Transcription regulation</keyword>
<reference evidence="6 7" key="1">
    <citation type="submission" date="2018-06" db="EMBL/GenBank/DDBJ databases">
        <authorList>
            <consortium name="Pathogen Informatics"/>
            <person name="Doyle S."/>
        </authorList>
    </citation>
    <scope>NUCLEOTIDE SEQUENCE [LARGE SCALE GENOMIC DNA]</scope>
    <source>
        <strain evidence="6 7">NCTC13533</strain>
    </source>
</reference>
<dbReference type="AlphaFoldDB" id="A0A376DQY7"/>
<dbReference type="KEGG" id="ccau:EG346_12800"/>
<protein>
    <submittedName>
        <fullName evidence="5">AraC family transcriptional regulator</fullName>
    </submittedName>
    <submittedName>
        <fullName evidence="6">Transcriptional activator RhaS</fullName>
    </submittedName>
</protein>
<dbReference type="RefSeq" id="WP_088583479.1">
    <property type="nucleotide sequence ID" value="NZ_CP033920.1"/>
</dbReference>